<dbReference type="Pfam" id="PF23960">
    <property type="entry name" value="DUF7289"/>
    <property type="match status" value="1"/>
</dbReference>
<dbReference type="InterPro" id="IPR055732">
    <property type="entry name" value="DUF7308"/>
</dbReference>
<feature type="transmembrane region" description="Helical" evidence="1">
    <location>
        <begin position="12"/>
        <end position="36"/>
    </location>
</feature>
<keyword evidence="4" id="KW-1185">Reference proteome</keyword>
<reference evidence="3 4" key="1">
    <citation type="journal article" date="2011" name="Appl. Environ. Microbiol.">
        <title>Methanogenic archaea isolated from Taiwan's Chelungpu fault.</title>
        <authorList>
            <person name="Wu S.Y."/>
            <person name="Lai M.C."/>
        </authorList>
    </citation>
    <scope>NUCLEOTIDE SEQUENCE [LARGE SCALE GENOMIC DNA]</scope>
    <source>
        <strain evidence="3 4">St545Mb</strain>
    </source>
</reference>
<evidence type="ECO:0000259" key="2">
    <source>
        <dbReference type="Pfam" id="PF23985"/>
    </source>
</evidence>
<name>A0AAE3KVR3_9EURY</name>
<evidence type="ECO:0000256" key="1">
    <source>
        <dbReference type="SAM" id="Phobius"/>
    </source>
</evidence>
<keyword evidence="1" id="KW-0472">Membrane</keyword>
<dbReference type="InterPro" id="IPR055713">
    <property type="entry name" value="DUF7289"/>
</dbReference>
<comment type="caution">
    <text evidence="3">The sequence shown here is derived from an EMBL/GenBank/DDBJ whole genome shotgun (WGS) entry which is preliminary data.</text>
</comment>
<dbReference type="AlphaFoldDB" id="A0AAE3KVR3"/>
<dbReference type="EMBL" id="JTEO01000001">
    <property type="protein sequence ID" value="MCQ6961776.1"/>
    <property type="molecule type" value="Genomic_DNA"/>
</dbReference>
<feature type="domain" description="DUF7308" evidence="2">
    <location>
        <begin position="299"/>
        <end position="461"/>
    </location>
</feature>
<sequence length="482" mass="52899">MVVQNLLRSEKAVSAVVGVMIILALTITSTSVILLYSAPSMKNMQEMATAQRAEQAFTVFDSRTSKVALGESPSQTTSFSIMDGSVSVKGDANAYQNSQIVVVCAQLSEGSWYTSFMNNRFNWNSWEPYESQPNMTVFESPMGSITYTQGDRIIGYEGGGVWSKYPTGKAVMISPPEFHYNGETLTLPIMKIKGNEVFSGRTDVAVTVNSNNMPTVLYPDPSSTKKVNPLSSDKVLIYIKSEFYTAWADYANSLTYASATTDDANQTAIVELEVLPEMGKDQLKQTFKIGTLNDTNPAPMWDFKFNLEAKSSQGLNPNNYQITATSGSKTLTYYVQKSGNSRLNLEIAYKDTAISSTTETWQGATSADYFPISGTQADQSATVDLLSSSINMAYISRNGDFSWPDLVITKDNINKTQSLNTVSQHYMKLLTMDGSVIFNIQSPGSSDPVDYSESTLTLLYDGMPGSITYLHVSRNDLEVTLS</sequence>
<gene>
    <name evidence="3" type="ORF">PV02_00595</name>
</gene>
<proteinExistence type="predicted"/>
<accession>A0AAE3KVR3</accession>
<evidence type="ECO:0000313" key="4">
    <source>
        <dbReference type="Proteomes" id="UP001206983"/>
    </source>
</evidence>
<dbReference type="Pfam" id="PF23985">
    <property type="entry name" value="DUF7308"/>
    <property type="match status" value="1"/>
</dbReference>
<protein>
    <recommendedName>
        <fullName evidence="2">DUF7308 domain-containing protein</fullName>
    </recommendedName>
</protein>
<organism evidence="3 4">
    <name type="scientific">Methanolobus chelungpuianus</name>
    <dbReference type="NCBI Taxonomy" id="502115"/>
    <lineage>
        <taxon>Archaea</taxon>
        <taxon>Methanobacteriati</taxon>
        <taxon>Methanobacteriota</taxon>
        <taxon>Stenosarchaea group</taxon>
        <taxon>Methanomicrobia</taxon>
        <taxon>Methanosarcinales</taxon>
        <taxon>Methanosarcinaceae</taxon>
        <taxon>Methanolobus</taxon>
    </lineage>
</organism>
<dbReference type="Proteomes" id="UP001206983">
    <property type="component" value="Unassembled WGS sequence"/>
</dbReference>
<evidence type="ECO:0000313" key="3">
    <source>
        <dbReference type="EMBL" id="MCQ6961776.1"/>
    </source>
</evidence>
<keyword evidence="1" id="KW-0812">Transmembrane</keyword>
<keyword evidence="1" id="KW-1133">Transmembrane helix</keyword>